<dbReference type="EMBL" id="JAOPKB010000009">
    <property type="protein sequence ID" value="MCU4974040.1"/>
    <property type="molecule type" value="Genomic_DNA"/>
</dbReference>
<feature type="compositionally biased region" description="Acidic residues" evidence="1">
    <location>
        <begin position="179"/>
        <end position="203"/>
    </location>
</feature>
<dbReference type="RefSeq" id="WP_338008295.1">
    <property type="nucleotide sequence ID" value="NZ_JAOPKB010000009.1"/>
</dbReference>
<dbReference type="Proteomes" id="UP001320972">
    <property type="component" value="Unassembled WGS sequence"/>
</dbReference>
<proteinExistence type="predicted"/>
<gene>
    <name evidence="2" type="ORF">OB955_15020</name>
</gene>
<evidence type="ECO:0000313" key="3">
    <source>
        <dbReference type="Proteomes" id="UP001320972"/>
    </source>
</evidence>
<keyword evidence="3" id="KW-1185">Reference proteome</keyword>
<feature type="region of interest" description="Disordered" evidence="1">
    <location>
        <begin position="1"/>
        <end position="55"/>
    </location>
</feature>
<evidence type="ECO:0000313" key="2">
    <source>
        <dbReference type="EMBL" id="MCU4974040.1"/>
    </source>
</evidence>
<feature type="compositionally biased region" description="Basic and acidic residues" evidence="1">
    <location>
        <begin position="117"/>
        <end position="134"/>
    </location>
</feature>
<protein>
    <submittedName>
        <fullName evidence="2">Uncharacterized protein</fullName>
    </submittedName>
</protein>
<evidence type="ECO:0000256" key="1">
    <source>
        <dbReference type="SAM" id="MobiDB-lite"/>
    </source>
</evidence>
<accession>A0ABT2QGI7</accession>
<organism evidence="2 3">
    <name type="scientific">Natronoglomus mannanivorans</name>
    <dbReference type="NCBI Taxonomy" id="2979990"/>
    <lineage>
        <taxon>Archaea</taxon>
        <taxon>Methanobacteriati</taxon>
        <taxon>Methanobacteriota</taxon>
        <taxon>Stenosarchaea group</taxon>
        <taxon>Halobacteria</taxon>
        <taxon>Halobacteriales</taxon>
        <taxon>Natrialbaceae</taxon>
        <taxon>Natronoglomus</taxon>
    </lineage>
</organism>
<sequence>MYDDDSRGLESPDRPHASTDNWNTRARPDGGDPASEENDTEPTHPNDVDPDAASYRLEVIDHQAKRLLEDLAADRADRGRPHEAVRHLREIRAEVEWARRRLCEWPEASTAESTGDSGERTDDPADTTNERTDSTDDEDRSTGTKGVTDDGVPMVVRRGPHVTTVLGPEPAAYERWLEGEDSESDNSSSEDGDPDVEDVDGDDGGDRDAE</sequence>
<feature type="region of interest" description="Disordered" evidence="1">
    <location>
        <begin position="105"/>
        <end position="210"/>
    </location>
</feature>
<feature type="compositionally biased region" description="Basic and acidic residues" evidence="1">
    <location>
        <begin position="1"/>
        <end position="17"/>
    </location>
</feature>
<name>A0ABT2QGI7_9EURY</name>
<comment type="caution">
    <text evidence="2">The sequence shown here is derived from an EMBL/GenBank/DDBJ whole genome shotgun (WGS) entry which is preliminary data.</text>
</comment>
<reference evidence="2 3" key="1">
    <citation type="submission" date="2022-09" db="EMBL/GenBank/DDBJ databases">
        <title>Enrichment on poylsaccharides allowed isolation of novel metabolic and taxonomic groups of Haloarchaea.</title>
        <authorList>
            <person name="Sorokin D.Y."/>
            <person name="Elcheninov A.G."/>
            <person name="Khizhniak T.V."/>
            <person name="Kolganova T.V."/>
            <person name="Kublanov I.V."/>
        </authorList>
    </citation>
    <scope>NUCLEOTIDE SEQUENCE [LARGE SCALE GENOMIC DNA]</scope>
    <source>
        <strain evidence="2 3">AArc-m2/3/4</strain>
    </source>
</reference>